<dbReference type="OrthoDB" id="9826448at2"/>
<dbReference type="Proteomes" id="UP000001947">
    <property type="component" value="Chromosome"/>
</dbReference>
<gene>
    <name evidence="1" type="ordered locus">Sde_0205</name>
</gene>
<dbReference type="AlphaFoldDB" id="Q21PB0"/>
<dbReference type="RefSeq" id="WP_011466693.1">
    <property type="nucleotide sequence ID" value="NC_007912.1"/>
</dbReference>
<organism evidence="1 2">
    <name type="scientific">Saccharophagus degradans (strain 2-40 / ATCC 43961 / DSM 17024)</name>
    <dbReference type="NCBI Taxonomy" id="203122"/>
    <lineage>
        <taxon>Bacteria</taxon>
        <taxon>Pseudomonadati</taxon>
        <taxon>Pseudomonadota</taxon>
        <taxon>Gammaproteobacteria</taxon>
        <taxon>Cellvibrionales</taxon>
        <taxon>Cellvibrionaceae</taxon>
        <taxon>Saccharophagus</taxon>
    </lineage>
</organism>
<dbReference type="HOGENOM" id="CLU_1793702_0_0_6"/>
<evidence type="ECO:0000313" key="1">
    <source>
        <dbReference type="EMBL" id="ABD79469.1"/>
    </source>
</evidence>
<dbReference type="KEGG" id="sde:Sde_0205"/>
<sequence>MSFELLDFVNRLIIEETQDLPASQLVAETDPKYLPTDERVNRFRSITQSVISAQRKARLTEYRSMYEEYKKQDSLYHRALASLPESVEQVFQQIVAIVTSGGDTVPKGWTMAHREEVSGKDNDEEMKKIWVRMYMLGLIEDERAS</sequence>
<proteinExistence type="predicted"/>
<reference evidence="1 2" key="1">
    <citation type="journal article" date="2008" name="PLoS Genet.">
        <title>Complete genome sequence of the complex carbohydrate-degrading marine bacterium, Saccharophagus degradans strain 2-40 T.</title>
        <authorList>
            <person name="Weiner R.M."/>
            <person name="Taylor L.E.II."/>
            <person name="Henrissat B."/>
            <person name="Hauser L."/>
            <person name="Land M."/>
            <person name="Coutinho P.M."/>
            <person name="Rancurel C."/>
            <person name="Saunders E.H."/>
            <person name="Longmire A.G."/>
            <person name="Zhang H."/>
            <person name="Bayer E.A."/>
            <person name="Gilbert H.J."/>
            <person name="Larimer F."/>
            <person name="Zhulin I.B."/>
            <person name="Ekborg N.A."/>
            <person name="Lamed R."/>
            <person name="Richardson P.M."/>
            <person name="Borovok I."/>
            <person name="Hutcheson S."/>
        </authorList>
    </citation>
    <scope>NUCLEOTIDE SEQUENCE [LARGE SCALE GENOMIC DNA]</scope>
    <source>
        <strain evidence="2">2-40 / ATCC 43961 / DSM 17024</strain>
    </source>
</reference>
<name>Q21PB0_SACD2</name>
<evidence type="ECO:0000313" key="2">
    <source>
        <dbReference type="Proteomes" id="UP000001947"/>
    </source>
</evidence>
<accession>Q21PB0</accession>
<dbReference type="STRING" id="203122.Sde_0205"/>
<keyword evidence="2" id="KW-1185">Reference proteome</keyword>
<protein>
    <submittedName>
        <fullName evidence="1">Uncharacterized protein</fullName>
    </submittedName>
</protein>
<dbReference type="GeneID" id="98611912"/>
<dbReference type="EMBL" id="CP000282">
    <property type="protein sequence ID" value="ABD79469.1"/>
    <property type="molecule type" value="Genomic_DNA"/>
</dbReference>